<feature type="compositionally biased region" description="Pro residues" evidence="1">
    <location>
        <begin position="100"/>
        <end position="109"/>
    </location>
</feature>
<name>A0A9P8C467_9HELO</name>
<keyword evidence="4" id="KW-1185">Reference proteome</keyword>
<keyword evidence="2" id="KW-0812">Transmembrane</keyword>
<dbReference type="AlphaFoldDB" id="A0A9P8C467"/>
<dbReference type="EMBL" id="MU251528">
    <property type="protein sequence ID" value="KAG9232827.1"/>
    <property type="molecule type" value="Genomic_DNA"/>
</dbReference>
<dbReference type="OrthoDB" id="3440059at2759"/>
<feature type="region of interest" description="Disordered" evidence="1">
    <location>
        <begin position="62"/>
        <end position="109"/>
    </location>
</feature>
<protein>
    <submittedName>
        <fullName evidence="3">Uncharacterized protein</fullName>
    </submittedName>
</protein>
<sequence>MPALSSNLEERHHLFPDTVATVFVITLLALGIALLRRKLLFGSVFISSSQYQALKMSANEYQASEKSPPRFQGDENGQGQEEREPMTTLSNHARSLSSQLPPPTIKPFLPPLSSASNAEYFSRSPITETPSSFAPSSSFSPSATFSQSTSFSEAPERSTDGQTRRRSYTKTLSLPLPNQPILHPSAQTTFPTPTSHPAPDAFIQPGGPAPVYMPVEGMMEVEVQGEIIVAEGWRRHTRVFGGGVCKACEESKSREVERRGTA</sequence>
<evidence type="ECO:0000313" key="3">
    <source>
        <dbReference type="EMBL" id="KAG9232827.1"/>
    </source>
</evidence>
<evidence type="ECO:0000256" key="1">
    <source>
        <dbReference type="SAM" id="MobiDB-lite"/>
    </source>
</evidence>
<keyword evidence="2" id="KW-1133">Transmembrane helix</keyword>
<feature type="compositionally biased region" description="Low complexity" evidence="1">
    <location>
        <begin position="130"/>
        <end position="153"/>
    </location>
</feature>
<accession>A0A9P8C467</accession>
<evidence type="ECO:0000256" key="2">
    <source>
        <dbReference type="SAM" id="Phobius"/>
    </source>
</evidence>
<reference evidence="3" key="1">
    <citation type="journal article" date="2021" name="IMA Fungus">
        <title>Genomic characterization of three marine fungi, including Emericellopsis atlantica sp. nov. with signatures of a generalist lifestyle and marine biomass degradation.</title>
        <authorList>
            <person name="Hagestad O.C."/>
            <person name="Hou L."/>
            <person name="Andersen J.H."/>
            <person name="Hansen E.H."/>
            <person name="Altermark B."/>
            <person name="Li C."/>
            <person name="Kuhnert E."/>
            <person name="Cox R.J."/>
            <person name="Crous P.W."/>
            <person name="Spatafora J.W."/>
            <person name="Lail K."/>
            <person name="Amirebrahimi M."/>
            <person name="Lipzen A."/>
            <person name="Pangilinan J."/>
            <person name="Andreopoulos W."/>
            <person name="Hayes R.D."/>
            <person name="Ng V."/>
            <person name="Grigoriev I.V."/>
            <person name="Jackson S.A."/>
            <person name="Sutton T.D.S."/>
            <person name="Dobson A.D.W."/>
            <person name="Rama T."/>
        </authorList>
    </citation>
    <scope>NUCLEOTIDE SEQUENCE</scope>
    <source>
        <strain evidence="3">TRa018bII</strain>
    </source>
</reference>
<feature type="transmembrane region" description="Helical" evidence="2">
    <location>
        <begin position="14"/>
        <end position="35"/>
    </location>
</feature>
<dbReference type="Proteomes" id="UP000824998">
    <property type="component" value="Unassembled WGS sequence"/>
</dbReference>
<organism evidence="3 4">
    <name type="scientific">Amylocarpus encephaloides</name>
    <dbReference type="NCBI Taxonomy" id="45428"/>
    <lineage>
        <taxon>Eukaryota</taxon>
        <taxon>Fungi</taxon>
        <taxon>Dikarya</taxon>
        <taxon>Ascomycota</taxon>
        <taxon>Pezizomycotina</taxon>
        <taxon>Leotiomycetes</taxon>
        <taxon>Helotiales</taxon>
        <taxon>Helotiales incertae sedis</taxon>
        <taxon>Amylocarpus</taxon>
    </lineage>
</organism>
<proteinExistence type="predicted"/>
<keyword evidence="2" id="KW-0472">Membrane</keyword>
<feature type="compositionally biased region" description="Polar residues" evidence="1">
    <location>
        <begin position="87"/>
        <end position="99"/>
    </location>
</feature>
<gene>
    <name evidence="3" type="ORF">BJ875DRAFT_66504</name>
</gene>
<comment type="caution">
    <text evidence="3">The sequence shown here is derived from an EMBL/GenBank/DDBJ whole genome shotgun (WGS) entry which is preliminary data.</text>
</comment>
<feature type="compositionally biased region" description="Basic and acidic residues" evidence="1">
    <location>
        <begin position="154"/>
        <end position="163"/>
    </location>
</feature>
<evidence type="ECO:0000313" key="4">
    <source>
        <dbReference type="Proteomes" id="UP000824998"/>
    </source>
</evidence>
<feature type="region of interest" description="Disordered" evidence="1">
    <location>
        <begin position="130"/>
        <end position="166"/>
    </location>
</feature>